<evidence type="ECO:0000259" key="17">
    <source>
        <dbReference type="PROSITE" id="PS50850"/>
    </source>
</evidence>
<evidence type="ECO:0000256" key="15">
    <source>
        <dbReference type="SAM" id="MobiDB-lite"/>
    </source>
</evidence>
<dbReference type="Pfam" id="PF00083">
    <property type="entry name" value="Sugar_tr"/>
    <property type="match status" value="1"/>
</dbReference>
<keyword evidence="20" id="KW-1185">Reference proteome</keyword>
<feature type="transmembrane region" description="Helical" evidence="16">
    <location>
        <begin position="105"/>
        <end position="124"/>
    </location>
</feature>
<evidence type="ECO:0000256" key="5">
    <source>
        <dbReference type="ARBA" id="ARBA00022989"/>
    </source>
</evidence>
<evidence type="ECO:0000256" key="11">
    <source>
        <dbReference type="ARBA" id="ARBA00044668"/>
    </source>
</evidence>
<evidence type="ECO:0000256" key="2">
    <source>
        <dbReference type="ARBA" id="ARBA00011738"/>
    </source>
</evidence>
<comment type="catalytic activity">
    <reaction evidence="8">
        <text>D-glucose(out) = D-glucose(in)</text>
        <dbReference type="Rhea" id="RHEA:60376"/>
        <dbReference type="ChEBI" id="CHEBI:4167"/>
    </reaction>
    <physiologicalReaction direction="left-to-right" evidence="8">
        <dbReference type="Rhea" id="RHEA:60377"/>
    </physiologicalReaction>
</comment>
<dbReference type="PROSITE" id="PS00217">
    <property type="entry name" value="SUGAR_TRANSPORT_2"/>
    <property type="match status" value="1"/>
</dbReference>
<sequence>MAFTTTADPKRVALLSPMASDHPIDRHTTDASSTFALAIQDDDDDENGADSFQRLPNRTLTPQPHLHHASHSYRHLHRVHSKPHLTRLESFIHPDHSKALLPTRVLYLSILIALLGPFQSGWLLSQLNYLAFNSHCLEVNNSTTHSCLVFSGHSKHEWTMAVTAWIVGAALGAALSGVPADCLGRKRTLGLNALVMIAGASVQVAAPTIYIFAAGRLVSGVASGTAINVSNVLISEVAPCQMRGLFATGVQASVSIGSLGVTTAHYAMGSSTYAWRFLVGVPLAIGAALLLLVPFMAPSPVWLVAQGQIHDAEDAMRRLYQPTNVHAIVRAVAAAHADEQREIAASAGGRPWRLLVSPKYRRQLGIAVVLCVAQQFGGINAIMYYSASIFNSAGVSDPRVANTLVNVIRTLSILAAAKIMDKFHRRTLLMGGMSVMALTAAGLVVGLVQAQSIVAVVAVCLYIVAYCLSIGPMAWMVSAELFPDFLHAAAGSVGTMCTWIANFCVGVFYPVVADALGAYSFMPFVGCLVLFVLFVCLFVPETAQKPYAEIQRAFGIDDVHEDMPPTDHDPWANADTDEASNTPTNPYAAMPGLPIDEDTEREEF</sequence>
<keyword evidence="4 16" id="KW-0812">Transmembrane</keyword>
<feature type="transmembrane region" description="Helical" evidence="16">
    <location>
        <begin position="518"/>
        <end position="539"/>
    </location>
</feature>
<evidence type="ECO:0000256" key="10">
    <source>
        <dbReference type="ARBA" id="ARBA00044662"/>
    </source>
</evidence>
<comment type="catalytic activity">
    <reaction evidence="11">
        <text>D-glucosamine(out) = D-glucosamine(in)</text>
        <dbReference type="Rhea" id="RHEA:78423"/>
        <dbReference type="ChEBI" id="CHEBI:58723"/>
    </reaction>
    <physiologicalReaction direction="left-to-right" evidence="11">
        <dbReference type="Rhea" id="RHEA:78424"/>
    </physiologicalReaction>
</comment>
<feature type="transmembrane region" description="Helical" evidence="16">
    <location>
        <begin position="428"/>
        <end position="447"/>
    </location>
</feature>
<accession>A0A485L9Y4</accession>
<proteinExistence type="inferred from homology"/>
<keyword evidence="6 16" id="KW-0472">Membrane</keyword>
<evidence type="ECO:0000256" key="16">
    <source>
        <dbReference type="SAM" id="Phobius"/>
    </source>
</evidence>
<evidence type="ECO:0000256" key="3">
    <source>
        <dbReference type="ARBA" id="ARBA00022448"/>
    </source>
</evidence>
<comment type="subunit">
    <text evidence="2">Homodimer.</text>
</comment>
<comment type="catalytic activity">
    <reaction evidence="9">
        <text>D-xylose(out) = D-xylose(in)</text>
        <dbReference type="Rhea" id="RHEA:78427"/>
        <dbReference type="ChEBI" id="CHEBI:53455"/>
    </reaction>
    <physiologicalReaction direction="left-to-right" evidence="9">
        <dbReference type="Rhea" id="RHEA:78428"/>
    </physiologicalReaction>
</comment>
<evidence type="ECO:0000256" key="14">
    <source>
        <dbReference type="RuleBase" id="RU003346"/>
    </source>
</evidence>
<reference evidence="19 20" key="1">
    <citation type="submission" date="2019-03" db="EMBL/GenBank/DDBJ databases">
        <authorList>
            <person name="Gaulin E."/>
            <person name="Dumas B."/>
        </authorList>
    </citation>
    <scope>NUCLEOTIDE SEQUENCE [LARGE SCALE GENOMIC DNA]</scope>
    <source>
        <strain evidence="19">CBS 568.67</strain>
    </source>
</reference>
<dbReference type="InterPro" id="IPR005829">
    <property type="entry name" value="Sugar_transporter_CS"/>
</dbReference>
<dbReference type="AlphaFoldDB" id="A0A485L9Y4"/>
<feature type="transmembrane region" description="Helical" evidence="16">
    <location>
        <begin position="190"/>
        <end position="211"/>
    </location>
</feature>
<dbReference type="Gene3D" id="1.20.1250.20">
    <property type="entry name" value="MFS general substrate transporter like domains"/>
    <property type="match status" value="1"/>
</dbReference>
<evidence type="ECO:0000256" key="7">
    <source>
        <dbReference type="ARBA" id="ARBA00044637"/>
    </source>
</evidence>
<comment type="catalytic activity">
    <reaction evidence="10">
        <text>D-mannose(out) = D-mannose(in)</text>
        <dbReference type="Rhea" id="RHEA:78391"/>
        <dbReference type="ChEBI" id="CHEBI:4208"/>
    </reaction>
    <physiologicalReaction direction="left-to-right" evidence="10">
        <dbReference type="Rhea" id="RHEA:78392"/>
    </physiologicalReaction>
</comment>
<evidence type="ECO:0000256" key="8">
    <source>
        <dbReference type="ARBA" id="ARBA00044648"/>
    </source>
</evidence>
<feature type="region of interest" description="Disordered" evidence="15">
    <location>
        <begin position="565"/>
        <end position="604"/>
    </location>
</feature>
<feature type="transmembrane region" description="Helical" evidence="16">
    <location>
        <begin position="364"/>
        <end position="387"/>
    </location>
</feature>
<evidence type="ECO:0000313" key="18">
    <source>
        <dbReference type="EMBL" id="KAF0690481.1"/>
    </source>
</evidence>
<feature type="transmembrane region" description="Helical" evidence="16">
    <location>
        <begin position="453"/>
        <end position="477"/>
    </location>
</feature>
<evidence type="ECO:0000256" key="1">
    <source>
        <dbReference type="ARBA" id="ARBA00004141"/>
    </source>
</evidence>
<gene>
    <name evidence="19" type="primary">Aste57867_18137</name>
    <name evidence="18" type="ORF">As57867_018075</name>
    <name evidence="19" type="ORF">ASTE57867_18137</name>
</gene>
<dbReference type="PANTHER" id="PTHR23503:SF8">
    <property type="entry name" value="FACILITATED GLUCOSE TRANSPORTER PROTEIN 1"/>
    <property type="match status" value="1"/>
</dbReference>
<keyword evidence="3 14" id="KW-0813">Transport</keyword>
<evidence type="ECO:0000256" key="13">
    <source>
        <dbReference type="ARBA" id="ARBA00044780"/>
    </source>
</evidence>
<dbReference type="InterPro" id="IPR005828">
    <property type="entry name" value="MFS_sugar_transport-like"/>
</dbReference>
<dbReference type="NCBIfam" id="TIGR00879">
    <property type="entry name" value="SP"/>
    <property type="match status" value="1"/>
</dbReference>
<evidence type="ECO:0000256" key="6">
    <source>
        <dbReference type="ARBA" id="ARBA00023136"/>
    </source>
</evidence>
<organism evidence="19 20">
    <name type="scientific">Aphanomyces stellatus</name>
    <dbReference type="NCBI Taxonomy" id="120398"/>
    <lineage>
        <taxon>Eukaryota</taxon>
        <taxon>Sar</taxon>
        <taxon>Stramenopiles</taxon>
        <taxon>Oomycota</taxon>
        <taxon>Saprolegniomycetes</taxon>
        <taxon>Saprolegniales</taxon>
        <taxon>Verrucalvaceae</taxon>
        <taxon>Aphanomyces</taxon>
    </lineage>
</organism>
<dbReference type="SUPFAM" id="SSF103473">
    <property type="entry name" value="MFS general substrate transporter"/>
    <property type="match status" value="1"/>
</dbReference>
<dbReference type="EMBL" id="VJMH01006377">
    <property type="protein sequence ID" value="KAF0690481.1"/>
    <property type="molecule type" value="Genomic_DNA"/>
</dbReference>
<dbReference type="GO" id="GO:0015149">
    <property type="term" value="F:hexose transmembrane transporter activity"/>
    <property type="evidence" value="ECO:0007669"/>
    <property type="project" value="TreeGrafter"/>
</dbReference>
<evidence type="ECO:0000313" key="20">
    <source>
        <dbReference type="Proteomes" id="UP000332933"/>
    </source>
</evidence>
<feature type="transmembrane region" description="Helical" evidence="16">
    <location>
        <begin position="158"/>
        <end position="178"/>
    </location>
</feature>
<dbReference type="EMBL" id="CAADRA010006398">
    <property type="protein sequence ID" value="VFT94875.1"/>
    <property type="molecule type" value="Genomic_DNA"/>
</dbReference>
<dbReference type="PANTHER" id="PTHR23503">
    <property type="entry name" value="SOLUTE CARRIER FAMILY 2"/>
    <property type="match status" value="1"/>
</dbReference>
<keyword evidence="5 16" id="KW-1133">Transmembrane helix</keyword>
<reference evidence="18" key="2">
    <citation type="submission" date="2019-06" db="EMBL/GenBank/DDBJ databases">
        <title>Genomics analysis of Aphanomyces spp. identifies a new class of oomycete effector associated with host adaptation.</title>
        <authorList>
            <person name="Gaulin E."/>
        </authorList>
    </citation>
    <scope>NUCLEOTIDE SEQUENCE</scope>
    <source>
        <strain evidence="18">CBS 578.67</strain>
    </source>
</reference>
<dbReference type="OrthoDB" id="4540492at2759"/>
<dbReference type="InterPro" id="IPR003663">
    <property type="entry name" value="Sugar/inositol_transpt"/>
</dbReference>
<dbReference type="GO" id="GO:0016020">
    <property type="term" value="C:membrane"/>
    <property type="evidence" value="ECO:0007669"/>
    <property type="project" value="UniProtKB-SubCell"/>
</dbReference>
<comment type="catalytic activity">
    <reaction evidence="12">
        <text>D-fructose(out) = D-fructose(in)</text>
        <dbReference type="Rhea" id="RHEA:60372"/>
        <dbReference type="ChEBI" id="CHEBI:37721"/>
    </reaction>
    <physiologicalReaction direction="left-to-right" evidence="12">
        <dbReference type="Rhea" id="RHEA:60373"/>
    </physiologicalReaction>
</comment>
<feature type="transmembrane region" description="Helical" evidence="16">
    <location>
        <begin position="273"/>
        <end position="293"/>
    </location>
</feature>
<feature type="transmembrane region" description="Helical" evidence="16">
    <location>
        <begin position="489"/>
        <end position="512"/>
    </location>
</feature>
<protein>
    <recommendedName>
        <fullName evidence="13">Hexose transporter 1</fullName>
    </recommendedName>
</protein>
<evidence type="ECO:0000256" key="4">
    <source>
        <dbReference type="ARBA" id="ARBA00022692"/>
    </source>
</evidence>
<dbReference type="PRINTS" id="PR00171">
    <property type="entry name" value="SUGRTRNSPORT"/>
</dbReference>
<evidence type="ECO:0000256" key="9">
    <source>
        <dbReference type="ARBA" id="ARBA00044656"/>
    </source>
</evidence>
<evidence type="ECO:0000313" key="19">
    <source>
        <dbReference type="EMBL" id="VFT94875.1"/>
    </source>
</evidence>
<evidence type="ECO:0000256" key="12">
    <source>
        <dbReference type="ARBA" id="ARBA00044710"/>
    </source>
</evidence>
<name>A0A485L9Y4_9STRA</name>
<comment type="similarity">
    <text evidence="14">Belongs to the major facilitator superfamily. Sugar transporter (TC 2.A.1.1) family.</text>
</comment>
<dbReference type="InterPro" id="IPR020846">
    <property type="entry name" value="MFS_dom"/>
</dbReference>
<feature type="domain" description="Major facilitator superfamily (MFS) profile" evidence="17">
    <location>
        <begin position="109"/>
        <end position="543"/>
    </location>
</feature>
<dbReference type="Proteomes" id="UP000332933">
    <property type="component" value="Unassembled WGS sequence"/>
</dbReference>
<dbReference type="InterPro" id="IPR036259">
    <property type="entry name" value="MFS_trans_sf"/>
</dbReference>
<comment type="catalytic activity">
    <reaction evidence="7">
        <text>D-galactose(in) = D-galactose(out)</text>
        <dbReference type="Rhea" id="RHEA:34915"/>
        <dbReference type="ChEBI" id="CHEBI:4139"/>
    </reaction>
    <physiologicalReaction direction="right-to-left" evidence="7">
        <dbReference type="Rhea" id="RHEA:34917"/>
    </physiologicalReaction>
</comment>
<dbReference type="PROSITE" id="PS50850">
    <property type="entry name" value="MFS"/>
    <property type="match status" value="1"/>
</dbReference>
<feature type="region of interest" description="Disordered" evidence="15">
    <location>
        <begin position="44"/>
        <end position="67"/>
    </location>
</feature>
<dbReference type="InterPro" id="IPR045263">
    <property type="entry name" value="GLUT"/>
</dbReference>
<feature type="compositionally biased region" description="Acidic residues" evidence="15">
    <location>
        <begin position="595"/>
        <end position="604"/>
    </location>
</feature>
<dbReference type="PROSITE" id="PS00216">
    <property type="entry name" value="SUGAR_TRANSPORT_1"/>
    <property type="match status" value="1"/>
</dbReference>
<comment type="subcellular location">
    <subcellularLocation>
        <location evidence="1">Membrane</location>
        <topology evidence="1">Multi-pass membrane protein</topology>
    </subcellularLocation>
</comment>